<evidence type="ECO:0000313" key="4">
    <source>
        <dbReference type="Proteomes" id="UP000600101"/>
    </source>
</evidence>
<dbReference type="InterPro" id="IPR043144">
    <property type="entry name" value="Mal/L-sulf/L-lact_DH-like_ah"/>
</dbReference>
<evidence type="ECO:0000256" key="2">
    <source>
        <dbReference type="ARBA" id="ARBA00023002"/>
    </source>
</evidence>
<dbReference type="PANTHER" id="PTHR11091">
    <property type="entry name" value="OXIDOREDUCTASE-RELATED"/>
    <property type="match status" value="1"/>
</dbReference>
<dbReference type="InterPro" id="IPR003767">
    <property type="entry name" value="Malate/L-lactate_DH-like"/>
</dbReference>
<reference evidence="3" key="1">
    <citation type="submission" date="2020-08" db="EMBL/GenBank/DDBJ databases">
        <authorList>
            <person name="Hu Y."/>
            <person name="Nguyen S.V."/>
            <person name="Li F."/>
            <person name="Fanning S."/>
        </authorList>
    </citation>
    <scope>NUCLEOTIDE SEQUENCE</scope>
    <source>
        <strain evidence="3">SYSU D8009</strain>
    </source>
</reference>
<dbReference type="InterPro" id="IPR043143">
    <property type="entry name" value="Mal/L-sulf/L-lact_DH-like_NADP"/>
</dbReference>
<keyword evidence="2" id="KW-0560">Oxidoreductase</keyword>
<dbReference type="PANTHER" id="PTHR11091:SF0">
    <property type="entry name" value="MALATE DEHYDROGENASE"/>
    <property type="match status" value="1"/>
</dbReference>
<evidence type="ECO:0000256" key="1">
    <source>
        <dbReference type="ARBA" id="ARBA00006056"/>
    </source>
</evidence>
<dbReference type="AlphaFoldDB" id="A0A9X0R012"/>
<dbReference type="GO" id="GO:0016491">
    <property type="term" value="F:oxidoreductase activity"/>
    <property type="evidence" value="ECO:0007669"/>
    <property type="project" value="UniProtKB-KW"/>
</dbReference>
<dbReference type="Gene3D" id="1.10.1530.10">
    <property type="match status" value="1"/>
</dbReference>
<proteinExistence type="inferred from homology"/>
<comment type="similarity">
    <text evidence="1">Belongs to the LDH2/MDH2 oxidoreductase family.</text>
</comment>
<protein>
    <submittedName>
        <fullName evidence="3">Malate/lactate/ureidoglycolate dehydrogenase</fullName>
    </submittedName>
</protein>
<dbReference type="Gene3D" id="3.30.1370.60">
    <property type="entry name" value="Hypothetical oxidoreductase yiak, domain 2"/>
    <property type="match status" value="1"/>
</dbReference>
<keyword evidence="4" id="KW-1185">Reference proteome</keyword>
<name>A0A9X0R012_9PROT</name>
<dbReference type="NCBIfam" id="NF007504">
    <property type="entry name" value="PRK10098.1"/>
    <property type="match status" value="1"/>
</dbReference>
<dbReference type="InterPro" id="IPR036111">
    <property type="entry name" value="Mal/L-sulfo/L-lacto_DH-like_sf"/>
</dbReference>
<dbReference type="Pfam" id="PF02615">
    <property type="entry name" value="Ldh_2"/>
    <property type="match status" value="1"/>
</dbReference>
<gene>
    <name evidence="3" type="ORF">H7965_10640</name>
</gene>
<comment type="caution">
    <text evidence="3">The sequence shown here is derived from an EMBL/GenBank/DDBJ whole genome shotgun (WGS) entry which is preliminary data.</text>
</comment>
<sequence length="357" mass="36614">MLIRAETLQAAITQMLRAAGTEDAAAHVVAADLLEANLQGHDSHGVQLAPRYVLNVLDGKLHPNAAAQVARRDGPILVVDGGMGFGQVVGRQAMDMAIAVARDAGTGLLALRNTHHLGRIGAYGERAVAAGMLSIHFVNAVSGPPVVAPFRGSEARFGTNPICIAIPPATPDARPLVLDFATSAIAIGKVRVAHAAGKALPENCLVDHGGRPTTDPAAMYGGGPRGALLPFGGHKGSGLALMCEILAGALTGGGTNQPATPKDRGIVNGMFTIILDPTRFGNIEAFRAETAAMVAHVKTSAPGGDQPVLVAGEQEQLTKAERLRKGIPVPDATWEELCDAAGRVGITRGDLAALAGI</sequence>
<organism evidence="3 4">
    <name type="scientific">Siccirubricoccus deserti</name>
    <dbReference type="NCBI Taxonomy" id="2013562"/>
    <lineage>
        <taxon>Bacteria</taxon>
        <taxon>Pseudomonadati</taxon>
        <taxon>Pseudomonadota</taxon>
        <taxon>Alphaproteobacteria</taxon>
        <taxon>Acetobacterales</taxon>
        <taxon>Roseomonadaceae</taxon>
        <taxon>Siccirubricoccus</taxon>
    </lineage>
</organism>
<evidence type="ECO:0000313" key="3">
    <source>
        <dbReference type="EMBL" id="MBC4015782.1"/>
    </source>
</evidence>
<dbReference type="Proteomes" id="UP000600101">
    <property type="component" value="Unassembled WGS sequence"/>
</dbReference>
<accession>A0A9X0R012</accession>
<dbReference type="SUPFAM" id="SSF89733">
    <property type="entry name" value="L-sulfolactate dehydrogenase-like"/>
    <property type="match status" value="1"/>
</dbReference>
<dbReference type="EMBL" id="JACOMF010000009">
    <property type="protein sequence ID" value="MBC4015782.1"/>
    <property type="molecule type" value="Genomic_DNA"/>
</dbReference>
<dbReference type="RefSeq" id="WP_186770550.1">
    <property type="nucleotide sequence ID" value="NZ_JACOMF010000009.1"/>
</dbReference>